<evidence type="ECO:0000256" key="3">
    <source>
        <dbReference type="ARBA" id="ARBA00012438"/>
    </source>
</evidence>
<dbReference type="PANTHER" id="PTHR44936">
    <property type="entry name" value="SENSOR PROTEIN CREC"/>
    <property type="match status" value="1"/>
</dbReference>
<proteinExistence type="predicted"/>
<dbReference type="EMBL" id="OBMI01000003">
    <property type="protein sequence ID" value="SOB87755.1"/>
    <property type="molecule type" value="Genomic_DNA"/>
</dbReference>
<dbReference type="Pfam" id="PF00512">
    <property type="entry name" value="HisKA"/>
    <property type="match status" value="1"/>
</dbReference>
<dbReference type="InterPro" id="IPR003660">
    <property type="entry name" value="HAMP_dom"/>
</dbReference>
<dbReference type="InterPro" id="IPR003661">
    <property type="entry name" value="HisK_dim/P_dom"/>
</dbReference>
<dbReference type="InterPro" id="IPR050980">
    <property type="entry name" value="2C_sensor_his_kinase"/>
</dbReference>
<dbReference type="GO" id="GO:0005886">
    <property type="term" value="C:plasma membrane"/>
    <property type="evidence" value="ECO:0007669"/>
    <property type="project" value="UniProtKB-SubCell"/>
</dbReference>
<evidence type="ECO:0000259" key="12">
    <source>
        <dbReference type="PROSITE" id="PS50885"/>
    </source>
</evidence>
<dbReference type="InterPro" id="IPR004358">
    <property type="entry name" value="Sig_transdc_His_kin-like_C"/>
</dbReference>
<feature type="domain" description="Histidine kinase" evidence="11">
    <location>
        <begin position="250"/>
        <end position="450"/>
    </location>
</feature>
<keyword evidence="4" id="KW-1003">Cell membrane</keyword>
<evidence type="ECO:0000256" key="7">
    <source>
        <dbReference type="ARBA" id="ARBA00022741"/>
    </source>
</evidence>
<dbReference type="InterPro" id="IPR005467">
    <property type="entry name" value="His_kinase_dom"/>
</dbReference>
<dbReference type="SMART" id="SM00387">
    <property type="entry name" value="HATPase_c"/>
    <property type="match status" value="1"/>
</dbReference>
<feature type="transmembrane region" description="Helical" evidence="10">
    <location>
        <begin position="170"/>
        <end position="189"/>
    </location>
</feature>
<dbReference type="EC" id="2.7.13.3" evidence="3"/>
<keyword evidence="7" id="KW-0547">Nucleotide-binding</keyword>
<dbReference type="InterPro" id="IPR003594">
    <property type="entry name" value="HATPase_dom"/>
</dbReference>
<evidence type="ECO:0000256" key="10">
    <source>
        <dbReference type="SAM" id="Phobius"/>
    </source>
</evidence>
<dbReference type="InterPro" id="IPR036890">
    <property type="entry name" value="HATPase_C_sf"/>
</dbReference>
<comment type="catalytic activity">
    <reaction evidence="1">
        <text>ATP + protein L-histidine = ADP + protein N-phospho-L-histidine.</text>
        <dbReference type="EC" id="2.7.13.3"/>
    </reaction>
</comment>
<dbReference type="SMART" id="SM00388">
    <property type="entry name" value="HisKA"/>
    <property type="match status" value="1"/>
</dbReference>
<dbReference type="Pfam" id="PF02518">
    <property type="entry name" value="HATPase_c"/>
    <property type="match status" value="1"/>
</dbReference>
<dbReference type="SUPFAM" id="SSF47384">
    <property type="entry name" value="Homodimeric domain of signal transducing histidine kinase"/>
    <property type="match status" value="1"/>
</dbReference>
<keyword evidence="10" id="KW-1133">Transmembrane helix</keyword>
<dbReference type="InterPro" id="IPR036097">
    <property type="entry name" value="HisK_dim/P_sf"/>
</dbReference>
<evidence type="ECO:0000256" key="4">
    <source>
        <dbReference type="ARBA" id="ARBA00022475"/>
    </source>
</evidence>
<dbReference type="PANTHER" id="PTHR44936:SF10">
    <property type="entry name" value="SENSOR PROTEIN RSTB"/>
    <property type="match status" value="1"/>
</dbReference>
<dbReference type="PROSITE" id="PS50109">
    <property type="entry name" value="HIS_KIN"/>
    <property type="match status" value="1"/>
</dbReference>
<dbReference type="Proteomes" id="UP000219494">
    <property type="component" value="Unassembled WGS sequence"/>
</dbReference>
<comment type="subcellular location">
    <subcellularLocation>
        <location evidence="2">Cell membrane</location>
        <topology evidence="2">Multi-pass membrane protein</topology>
    </subcellularLocation>
</comment>
<dbReference type="Gene3D" id="1.10.287.130">
    <property type="match status" value="1"/>
</dbReference>
<name>A0A285R0W7_9SPHN</name>
<evidence type="ECO:0000256" key="6">
    <source>
        <dbReference type="ARBA" id="ARBA00022679"/>
    </source>
</evidence>
<evidence type="ECO:0000256" key="2">
    <source>
        <dbReference type="ARBA" id="ARBA00004651"/>
    </source>
</evidence>
<keyword evidence="9" id="KW-0067">ATP-binding</keyword>
<protein>
    <recommendedName>
        <fullName evidence="3">histidine kinase</fullName>
        <ecNumber evidence="3">2.7.13.3</ecNumber>
    </recommendedName>
</protein>
<keyword evidence="6" id="KW-0808">Transferase</keyword>
<keyword evidence="10" id="KW-0472">Membrane</keyword>
<keyword evidence="8 13" id="KW-0418">Kinase</keyword>
<evidence type="ECO:0000256" key="9">
    <source>
        <dbReference type="ARBA" id="ARBA00022840"/>
    </source>
</evidence>
<sequence length="452" mass="48867">MRRRWPTSLPGQIALLVAIALFVAQAINFALLLRERRQLRLASATNPAIVRLIDASERLDAGRNLPADRPRNRVRLSRTSPIPAGRPEVRQAEEAIRSGLSDAGLRFSRVETALQPMSRDTARRRSMVARGVRRREGMQELLVAVEQPGRGWLTLSVPWVRADRGVVAQLIAQTLILYGIVLLAVFWIGHRIARPLRSLAAAARGFRPGSDAAPVREEGPEDVRSVIAAYNALGTRVTAMLDEKDRMLGAIGHDLRTPLAALRVRIESVEDEGDRARMADIIDEIARTLEDILSLARLGRSSEPPVEVDLAALVDAVVDDFRDLGADVTLDDVARLPVRLRPLLMRRAVRNLIENAVKYAGAAEVSVSGAANGGARVAVLDRGPGIPADRLDTVFDAFIRVETSRNRGTGGIGLGLALARAIVEEAGGTLTLANREGGGLAAVMLLPRGTPA</sequence>
<dbReference type="Gene3D" id="3.30.565.10">
    <property type="entry name" value="Histidine kinase-like ATPase, C-terminal domain"/>
    <property type="match status" value="1"/>
</dbReference>
<keyword evidence="10" id="KW-0812">Transmembrane</keyword>
<dbReference type="PRINTS" id="PR00344">
    <property type="entry name" value="BCTRLSENSOR"/>
</dbReference>
<keyword evidence="5" id="KW-0597">Phosphoprotein</keyword>
<accession>A0A285R0W7</accession>
<dbReference type="PROSITE" id="PS50885">
    <property type="entry name" value="HAMP"/>
    <property type="match status" value="1"/>
</dbReference>
<dbReference type="RefSeq" id="WP_097064707.1">
    <property type="nucleotide sequence ID" value="NZ_OBMI01000003.1"/>
</dbReference>
<dbReference type="AlphaFoldDB" id="A0A285R0W7"/>
<dbReference type="GO" id="GO:0005524">
    <property type="term" value="F:ATP binding"/>
    <property type="evidence" value="ECO:0007669"/>
    <property type="project" value="UniProtKB-KW"/>
</dbReference>
<organism evidence="13 14">
    <name type="scientific">Sphingomonas guangdongensis</name>
    <dbReference type="NCBI Taxonomy" id="1141890"/>
    <lineage>
        <taxon>Bacteria</taxon>
        <taxon>Pseudomonadati</taxon>
        <taxon>Pseudomonadota</taxon>
        <taxon>Alphaproteobacteria</taxon>
        <taxon>Sphingomonadales</taxon>
        <taxon>Sphingomonadaceae</taxon>
        <taxon>Sphingomonas</taxon>
    </lineage>
</organism>
<dbReference type="GO" id="GO:0000155">
    <property type="term" value="F:phosphorelay sensor kinase activity"/>
    <property type="evidence" value="ECO:0007669"/>
    <property type="project" value="InterPro"/>
</dbReference>
<evidence type="ECO:0000256" key="1">
    <source>
        <dbReference type="ARBA" id="ARBA00000085"/>
    </source>
</evidence>
<feature type="domain" description="HAMP" evidence="12">
    <location>
        <begin position="190"/>
        <end position="242"/>
    </location>
</feature>
<dbReference type="CDD" id="cd00082">
    <property type="entry name" value="HisKA"/>
    <property type="match status" value="1"/>
</dbReference>
<evidence type="ECO:0000256" key="8">
    <source>
        <dbReference type="ARBA" id="ARBA00022777"/>
    </source>
</evidence>
<evidence type="ECO:0000313" key="13">
    <source>
        <dbReference type="EMBL" id="SOB87755.1"/>
    </source>
</evidence>
<evidence type="ECO:0000313" key="14">
    <source>
        <dbReference type="Proteomes" id="UP000219494"/>
    </source>
</evidence>
<dbReference type="SUPFAM" id="SSF55874">
    <property type="entry name" value="ATPase domain of HSP90 chaperone/DNA topoisomerase II/histidine kinase"/>
    <property type="match status" value="1"/>
</dbReference>
<dbReference type="OrthoDB" id="9804645at2"/>
<evidence type="ECO:0000259" key="11">
    <source>
        <dbReference type="PROSITE" id="PS50109"/>
    </source>
</evidence>
<gene>
    <name evidence="13" type="ORF">SAMN06297144_2891</name>
</gene>
<reference evidence="13 14" key="1">
    <citation type="submission" date="2017-07" db="EMBL/GenBank/DDBJ databases">
        <authorList>
            <person name="Sun Z.S."/>
            <person name="Albrecht U."/>
            <person name="Echele G."/>
            <person name="Lee C.C."/>
        </authorList>
    </citation>
    <scope>NUCLEOTIDE SEQUENCE [LARGE SCALE GENOMIC DNA]</scope>
    <source>
        <strain evidence="13 14">CGMCC 1.12672</strain>
    </source>
</reference>
<feature type="transmembrane region" description="Helical" evidence="10">
    <location>
        <begin position="12"/>
        <end position="33"/>
    </location>
</feature>
<evidence type="ECO:0000256" key="5">
    <source>
        <dbReference type="ARBA" id="ARBA00022553"/>
    </source>
</evidence>
<keyword evidence="14" id="KW-1185">Reference proteome</keyword>